<dbReference type="InterPro" id="IPR052729">
    <property type="entry name" value="Acyl/Acetyltrans_Enzymes"/>
</dbReference>
<dbReference type="InterPro" id="IPR016181">
    <property type="entry name" value="Acyl_CoA_acyltransferase"/>
</dbReference>
<evidence type="ECO:0000259" key="1">
    <source>
        <dbReference type="PROSITE" id="PS51186"/>
    </source>
</evidence>
<dbReference type="Proteomes" id="UP000622533">
    <property type="component" value="Unassembled WGS sequence"/>
</dbReference>
<accession>A0A8J7A1E4</accession>
<dbReference type="Pfam" id="PF18014">
    <property type="entry name" value="Acetyltransf_18"/>
    <property type="match status" value="1"/>
</dbReference>
<dbReference type="PANTHER" id="PTHR47237:SF1">
    <property type="entry name" value="SLL0310 PROTEIN"/>
    <property type="match status" value="1"/>
</dbReference>
<gene>
    <name evidence="2" type="ORF">IQ276_33370</name>
</gene>
<proteinExistence type="predicted"/>
<dbReference type="GO" id="GO:0016747">
    <property type="term" value="F:acyltransferase activity, transferring groups other than amino-acyl groups"/>
    <property type="evidence" value="ECO:0007669"/>
    <property type="project" value="InterPro"/>
</dbReference>
<dbReference type="AlphaFoldDB" id="A0A8J7A1E4"/>
<dbReference type="PANTHER" id="PTHR47237">
    <property type="entry name" value="SLL0310 PROTEIN"/>
    <property type="match status" value="1"/>
</dbReference>
<protein>
    <submittedName>
        <fullName evidence="2">GNAT family N-acetyltransferase</fullName>
    </submittedName>
</protein>
<evidence type="ECO:0000313" key="3">
    <source>
        <dbReference type="Proteomes" id="UP000622533"/>
    </source>
</evidence>
<dbReference type="RefSeq" id="WP_193924222.1">
    <property type="nucleotide sequence ID" value="NZ_JADEXS020000001.1"/>
</dbReference>
<dbReference type="Gene3D" id="3.40.630.30">
    <property type="match status" value="1"/>
</dbReference>
<organism evidence="2 3">
    <name type="scientific">Desmonostoc muscorum LEGE 12446</name>
    <dbReference type="NCBI Taxonomy" id="1828758"/>
    <lineage>
        <taxon>Bacteria</taxon>
        <taxon>Bacillati</taxon>
        <taxon>Cyanobacteriota</taxon>
        <taxon>Cyanophyceae</taxon>
        <taxon>Nostocales</taxon>
        <taxon>Nostocaceae</taxon>
        <taxon>Desmonostoc</taxon>
    </lineage>
</organism>
<dbReference type="EMBL" id="JADEXS010000789">
    <property type="protein sequence ID" value="MBE9027128.1"/>
    <property type="molecule type" value="Genomic_DNA"/>
</dbReference>
<sequence>MTITEDNFRVRPMTKDDLKIALSWAASEGWNPGIDDVDNFYIADPGGFLIGELNGQAISCISVVRYSHKFNFIGIYIVKPEERKKGFGLKTWLEALKLISNQPAALDAVLQQVNNYQKFGFKPAHSHLRYQGIITGKILPDVRDLKTIDFEQLCRYDERYFPSYRPHFLSTWINQPHGQGYAIINDGDLVGYGVIRKATDGFKIAPLFAENQNIAEKLFLALVTYAEGSPIYVDVPNINKAAILLFEKYQMNSIFECVRMYTEEPTNIDWHNIFGVTTLELG</sequence>
<feature type="domain" description="N-acetyltransferase" evidence="1">
    <location>
        <begin position="140"/>
        <end position="282"/>
    </location>
</feature>
<comment type="caution">
    <text evidence="2">The sequence shown here is derived from an EMBL/GenBank/DDBJ whole genome shotgun (WGS) entry which is preliminary data.</text>
</comment>
<keyword evidence="3" id="KW-1185">Reference proteome</keyword>
<dbReference type="InterPro" id="IPR041496">
    <property type="entry name" value="YitH/HolE_GNAT"/>
</dbReference>
<dbReference type="SUPFAM" id="SSF55729">
    <property type="entry name" value="Acyl-CoA N-acyltransferases (Nat)"/>
    <property type="match status" value="1"/>
</dbReference>
<dbReference type="InterPro" id="IPR000182">
    <property type="entry name" value="GNAT_dom"/>
</dbReference>
<feature type="domain" description="N-acetyltransferase" evidence="1">
    <location>
        <begin position="8"/>
        <end position="149"/>
    </location>
</feature>
<reference evidence="2" key="1">
    <citation type="submission" date="2020-10" db="EMBL/GenBank/DDBJ databases">
        <authorList>
            <person name="Castelo-Branco R."/>
            <person name="Eusebio N."/>
            <person name="Adriana R."/>
            <person name="Vieira A."/>
            <person name="Brugerolle De Fraissinette N."/>
            <person name="Rezende De Castro R."/>
            <person name="Schneider M.P."/>
            <person name="Vasconcelos V."/>
            <person name="Leao P.N."/>
        </authorList>
    </citation>
    <scope>NUCLEOTIDE SEQUENCE</scope>
    <source>
        <strain evidence="2">LEGE 12446</strain>
    </source>
</reference>
<dbReference type="PROSITE" id="PS51186">
    <property type="entry name" value="GNAT"/>
    <property type="match status" value="2"/>
</dbReference>
<dbReference type="Gene3D" id="3.40.630.90">
    <property type="match status" value="1"/>
</dbReference>
<evidence type="ECO:0000313" key="2">
    <source>
        <dbReference type="EMBL" id="MBE9027128.1"/>
    </source>
</evidence>
<dbReference type="Pfam" id="PF00583">
    <property type="entry name" value="Acetyltransf_1"/>
    <property type="match status" value="1"/>
</dbReference>
<name>A0A8J7A1E4_DESMC</name>